<proteinExistence type="inferred from homology"/>
<accession>A0A183E0C2</accession>
<evidence type="ECO:0000256" key="1">
    <source>
        <dbReference type="ARBA" id="ARBA00004123"/>
    </source>
</evidence>
<dbReference type="OrthoDB" id="344220at2759"/>
<dbReference type="GO" id="GO:0003712">
    <property type="term" value="F:transcription coregulator activity"/>
    <property type="evidence" value="ECO:0007669"/>
    <property type="project" value="InterPro"/>
</dbReference>
<feature type="compositionally biased region" description="Low complexity" evidence="7">
    <location>
        <begin position="212"/>
        <end position="221"/>
    </location>
</feature>
<dbReference type="EMBL" id="UYRT01081234">
    <property type="protein sequence ID" value="VDN24125.1"/>
    <property type="molecule type" value="Genomic_DNA"/>
</dbReference>
<feature type="region of interest" description="Disordered" evidence="7">
    <location>
        <begin position="212"/>
        <end position="296"/>
    </location>
</feature>
<evidence type="ECO:0000256" key="3">
    <source>
        <dbReference type="ARBA" id="ARBA00023015"/>
    </source>
</evidence>
<comment type="subcellular location">
    <subcellularLocation>
        <location evidence="1 6">Nucleus</location>
    </subcellularLocation>
</comment>
<keyword evidence="3 6" id="KW-0805">Transcription regulation</keyword>
<dbReference type="Gene3D" id="3.10.450.580">
    <property type="entry name" value="Mediator complex, subunit Med6"/>
    <property type="match status" value="1"/>
</dbReference>
<evidence type="ECO:0000313" key="9">
    <source>
        <dbReference type="Proteomes" id="UP000271098"/>
    </source>
</evidence>
<dbReference type="AlphaFoldDB" id="A0A183E0C2"/>
<comment type="similarity">
    <text evidence="2 6">Belongs to the Mediator complex subunit 6 family.</text>
</comment>
<evidence type="ECO:0000313" key="8">
    <source>
        <dbReference type="EMBL" id="VDN24125.1"/>
    </source>
</evidence>
<feature type="region of interest" description="Disordered" evidence="7">
    <location>
        <begin position="154"/>
        <end position="178"/>
    </location>
</feature>
<dbReference type="GO" id="GO:0006357">
    <property type="term" value="P:regulation of transcription by RNA polymerase II"/>
    <property type="evidence" value="ECO:0007669"/>
    <property type="project" value="InterPro"/>
</dbReference>
<evidence type="ECO:0000313" key="10">
    <source>
        <dbReference type="WBParaSite" id="GPUH_0001443201-mRNA-1"/>
    </source>
</evidence>
<protein>
    <recommendedName>
        <fullName evidence="6">Mediator of RNA polymerase II transcription subunit 6</fullName>
    </recommendedName>
    <alternativeName>
        <fullName evidence="6">Mediator complex subunit 6</fullName>
    </alternativeName>
</protein>
<dbReference type="Proteomes" id="UP000271098">
    <property type="component" value="Unassembled WGS sequence"/>
</dbReference>
<comment type="function">
    <text evidence="6">Component of the Mediator complex, a coactivator involved in the regulated transcription of nearly all RNA polymerase II-dependent genes. Mediator functions as a bridge to convey information from gene-specific regulatory proteins to the basal RNA polymerase II transcription machinery. Mediator is recruited to promoters by direct interactions with regulatory proteins and serves as a scaffold for the assembly of a functional preinitiation complex with RNA polymerase II and the general transcription factors.</text>
</comment>
<comment type="subunit">
    <text evidence="6">Component of the Mediator complex.</text>
</comment>
<feature type="compositionally biased region" description="Basic and acidic residues" evidence="7">
    <location>
        <begin position="154"/>
        <end position="170"/>
    </location>
</feature>
<feature type="compositionally biased region" description="Polar residues" evidence="7">
    <location>
        <begin position="236"/>
        <end position="251"/>
    </location>
</feature>
<evidence type="ECO:0000256" key="7">
    <source>
        <dbReference type="SAM" id="MobiDB-lite"/>
    </source>
</evidence>
<keyword evidence="4 6" id="KW-0804">Transcription</keyword>
<name>A0A183E0C2_9BILA</name>
<reference evidence="8 9" key="2">
    <citation type="submission" date="2018-11" db="EMBL/GenBank/DDBJ databases">
        <authorList>
            <consortium name="Pathogen Informatics"/>
        </authorList>
    </citation>
    <scope>NUCLEOTIDE SEQUENCE [LARGE SCALE GENOMIC DNA]</scope>
</reference>
<organism evidence="10">
    <name type="scientific">Gongylonema pulchrum</name>
    <dbReference type="NCBI Taxonomy" id="637853"/>
    <lineage>
        <taxon>Eukaryota</taxon>
        <taxon>Metazoa</taxon>
        <taxon>Ecdysozoa</taxon>
        <taxon>Nematoda</taxon>
        <taxon>Chromadorea</taxon>
        <taxon>Rhabditida</taxon>
        <taxon>Spirurina</taxon>
        <taxon>Spiruromorpha</taxon>
        <taxon>Spiruroidea</taxon>
        <taxon>Gongylonematidae</taxon>
        <taxon>Gongylonema</taxon>
    </lineage>
</organism>
<evidence type="ECO:0000256" key="2">
    <source>
        <dbReference type="ARBA" id="ARBA00007526"/>
    </source>
</evidence>
<evidence type="ECO:0000256" key="6">
    <source>
        <dbReference type="RuleBase" id="RU364143"/>
    </source>
</evidence>
<evidence type="ECO:0000256" key="4">
    <source>
        <dbReference type="ARBA" id="ARBA00023163"/>
    </source>
</evidence>
<reference evidence="10" key="1">
    <citation type="submission" date="2016-06" db="UniProtKB">
        <authorList>
            <consortium name="WormBaseParasite"/>
        </authorList>
    </citation>
    <scope>IDENTIFICATION</scope>
</reference>
<dbReference type="PANTHER" id="PTHR13104">
    <property type="entry name" value="MED-6-RELATED"/>
    <property type="match status" value="1"/>
</dbReference>
<dbReference type="InterPro" id="IPR038566">
    <property type="entry name" value="Mediator_Med6_sf"/>
</dbReference>
<gene>
    <name evidence="6" type="primary">MED6</name>
    <name evidence="8" type="ORF">GPUH_LOCUS14413</name>
</gene>
<keyword evidence="5 6" id="KW-0539">Nucleus</keyword>
<dbReference type="WBParaSite" id="GPUH_0001443201-mRNA-1">
    <property type="protein sequence ID" value="GPUH_0001443201-mRNA-1"/>
    <property type="gene ID" value="GPUH_0001443201"/>
</dbReference>
<keyword evidence="6" id="KW-0010">Activator</keyword>
<sequence length="296" mass="32253">MMQQQSAGAGRGMMMGQTQGGGYMGMPNVPSQSGPTAPVSLLHQSFRNPNWPPNFITPDNVLDYFCDPGNVFYDVSSCNQHIKMQNLNRPLHECLQSMQGIQYTVVGACPPLYVILKQRRNSPTNDSLRMALEQARQYCRYSAGRGYYWEFKESEGETTKKAPKEEEKPQLARSTYYHRTRTDPMLRELFAKFPPPDNIVCFFLPKADATAAGGSAADKSAPTASATGQDAKPTEDASSAAQKATFASPSSVPMIPPHRSTGEASGGPLSFPGTAAPLSTPANPPQETDFKRFKTG</sequence>
<dbReference type="InterPro" id="IPR007018">
    <property type="entry name" value="Mediator_Med6"/>
</dbReference>
<dbReference type="GO" id="GO:0016592">
    <property type="term" value="C:mediator complex"/>
    <property type="evidence" value="ECO:0007669"/>
    <property type="project" value="InterPro"/>
</dbReference>
<keyword evidence="9" id="KW-1185">Reference proteome</keyword>
<evidence type="ECO:0000256" key="5">
    <source>
        <dbReference type="ARBA" id="ARBA00023242"/>
    </source>
</evidence>
<dbReference type="Pfam" id="PF04934">
    <property type="entry name" value="Med6"/>
    <property type="match status" value="1"/>
</dbReference>